<feature type="compositionally biased region" description="Polar residues" evidence="1">
    <location>
        <begin position="1"/>
        <end position="16"/>
    </location>
</feature>
<organism evidence="2 3">
    <name type="scientific">Acidicapsa dinghuensis</name>
    <dbReference type="NCBI Taxonomy" id="2218256"/>
    <lineage>
        <taxon>Bacteria</taxon>
        <taxon>Pseudomonadati</taxon>
        <taxon>Acidobacteriota</taxon>
        <taxon>Terriglobia</taxon>
        <taxon>Terriglobales</taxon>
        <taxon>Acidobacteriaceae</taxon>
        <taxon>Acidicapsa</taxon>
    </lineage>
</organism>
<dbReference type="RefSeq" id="WP_263336420.1">
    <property type="nucleotide sequence ID" value="NZ_JAGSYH010000003.1"/>
</dbReference>
<keyword evidence="3" id="KW-1185">Reference proteome</keyword>
<evidence type="ECO:0000313" key="3">
    <source>
        <dbReference type="Proteomes" id="UP001596091"/>
    </source>
</evidence>
<protein>
    <recommendedName>
        <fullName evidence="4">TonB-dependent receptor</fullName>
    </recommendedName>
</protein>
<feature type="region of interest" description="Disordered" evidence="1">
    <location>
        <begin position="1"/>
        <end position="49"/>
    </location>
</feature>
<evidence type="ECO:0000313" key="2">
    <source>
        <dbReference type="EMBL" id="MFC5862687.1"/>
    </source>
</evidence>
<evidence type="ECO:0008006" key="4">
    <source>
        <dbReference type="Google" id="ProtNLM"/>
    </source>
</evidence>
<accession>A0ABW1EEC2</accession>
<dbReference type="Proteomes" id="UP001596091">
    <property type="component" value="Unassembled WGS sequence"/>
</dbReference>
<name>A0ABW1EEC2_9BACT</name>
<dbReference type="Gene3D" id="2.40.160.170">
    <property type="match status" value="1"/>
</dbReference>
<dbReference type="EMBL" id="JBHSPH010000002">
    <property type="protein sequence ID" value="MFC5862687.1"/>
    <property type="molecule type" value="Genomic_DNA"/>
</dbReference>
<sequence>MSTVQAQTGTPVTLSSKAAPGPQPELNFASSISEDDVGPAAPAPPSAPDPAAAGYDHYAVKPAANWYQAPFSRIGVGADISPLGIGIKSAVVLNQDFDARGLVNFFHFDTGLFEVEGFHVDSKVQFTSAAAALDWYPYNSVFRLSGGMYFYNGNQISGTTTVSPGTSFQLQNTTYYSANPNPATGATPLTGSGVLSFHQRTPAAFVSGGFGKFIPRSDRHWSFPSEFGVIFTGPPTINVNASGWACLDAKQTQCSNVGDPSNPIAIEFQDNLREKLARWQNDLNKVGVYPIFSYSVVYSFNIK</sequence>
<proteinExistence type="predicted"/>
<evidence type="ECO:0000256" key="1">
    <source>
        <dbReference type="SAM" id="MobiDB-lite"/>
    </source>
</evidence>
<reference evidence="3" key="1">
    <citation type="journal article" date="2019" name="Int. J. Syst. Evol. Microbiol.">
        <title>The Global Catalogue of Microorganisms (GCM) 10K type strain sequencing project: providing services to taxonomists for standard genome sequencing and annotation.</title>
        <authorList>
            <consortium name="The Broad Institute Genomics Platform"/>
            <consortium name="The Broad Institute Genome Sequencing Center for Infectious Disease"/>
            <person name="Wu L."/>
            <person name="Ma J."/>
        </authorList>
    </citation>
    <scope>NUCLEOTIDE SEQUENCE [LARGE SCALE GENOMIC DNA]</scope>
    <source>
        <strain evidence="3">JCM 4087</strain>
    </source>
</reference>
<gene>
    <name evidence="2" type="ORF">ACFPT7_10335</name>
</gene>
<comment type="caution">
    <text evidence="2">The sequence shown here is derived from an EMBL/GenBank/DDBJ whole genome shotgun (WGS) entry which is preliminary data.</text>
</comment>